<name>A0AAE6G0R0_MYXXA</name>
<dbReference type="Proteomes" id="UP000320179">
    <property type="component" value="Chromosome"/>
</dbReference>
<protein>
    <submittedName>
        <fullName evidence="1">Protein-L-isoD(D-D) O-methyltransferase</fullName>
    </submittedName>
</protein>
<dbReference type="RefSeq" id="WP_140798490.1">
    <property type="nucleotide sequence ID" value="NZ_CP017172.1"/>
</dbReference>
<dbReference type="InterPro" id="IPR007536">
    <property type="entry name" value="16SrRNA_methylTrfase_J"/>
</dbReference>
<dbReference type="InterPro" id="IPR029063">
    <property type="entry name" value="SAM-dependent_MTases_sf"/>
</dbReference>
<evidence type="ECO:0000313" key="1">
    <source>
        <dbReference type="EMBL" id="QDE68772.1"/>
    </source>
</evidence>
<dbReference type="PANTHER" id="PTHR36112">
    <property type="entry name" value="RIBOSOMAL RNA SMALL SUBUNIT METHYLTRANSFERASE J"/>
    <property type="match status" value="1"/>
</dbReference>
<dbReference type="PANTHER" id="PTHR36112:SF1">
    <property type="entry name" value="RIBOSOMAL RNA SMALL SUBUNIT METHYLTRANSFERASE J"/>
    <property type="match status" value="1"/>
</dbReference>
<dbReference type="GO" id="GO:0008990">
    <property type="term" value="F:rRNA (guanine-N2-)-methyltransferase activity"/>
    <property type="evidence" value="ECO:0007669"/>
    <property type="project" value="InterPro"/>
</dbReference>
<accession>A0AAE6G0R0</accession>
<organism evidence="1 2">
    <name type="scientific">Myxococcus xanthus</name>
    <dbReference type="NCBI Taxonomy" id="34"/>
    <lineage>
        <taxon>Bacteria</taxon>
        <taxon>Pseudomonadati</taxon>
        <taxon>Myxococcota</taxon>
        <taxon>Myxococcia</taxon>
        <taxon>Myxococcales</taxon>
        <taxon>Cystobacterineae</taxon>
        <taxon>Myxococcaceae</taxon>
        <taxon>Myxococcus</taxon>
    </lineage>
</organism>
<dbReference type="CDD" id="cd02440">
    <property type="entry name" value="AdoMet_MTases"/>
    <property type="match status" value="1"/>
</dbReference>
<dbReference type="SUPFAM" id="SSF53335">
    <property type="entry name" value="S-adenosyl-L-methionine-dependent methyltransferases"/>
    <property type="match status" value="1"/>
</dbReference>
<sequence>MTWRGASWMAESVAPSLRAWWMRGRRVTLVPLAVTTSTKVDAALVREARAVAARWGVPFLPRRAKESVAPWLGTKAAALLVVGGDGVTLWDAEGSFGFHAGMAHLRRMRLRAGEPDAFVRVAELRAGDSVLDCTLGLAQDAMVASLAVGPSGRVVGLERSLALGAVAGEGLRRYALGEDSGPIEVVHADAREYLKTLPSRAFDVVFFDPMFAKPRKSQPAFDMLRRFAEHAPLTQATLEEARRVARRWVVVKGAKYTDDLRKLGLEDEPGSRFTDVIWGRVGPSAEL</sequence>
<evidence type="ECO:0000313" key="2">
    <source>
        <dbReference type="Proteomes" id="UP000320179"/>
    </source>
</evidence>
<dbReference type="AlphaFoldDB" id="A0AAE6G0R0"/>
<dbReference type="EMBL" id="CP017174">
    <property type="protein sequence ID" value="QDE68772.1"/>
    <property type="molecule type" value="Genomic_DNA"/>
</dbReference>
<reference evidence="1 2" key="1">
    <citation type="journal article" date="2019" name="Science">
        <title>Social genes are selection hotspots in kin groups of a soil microbe.</title>
        <authorList>
            <person name="Wielgoss S."/>
            <person name="Wolfensberger R."/>
            <person name="Sun L."/>
            <person name="Fiegna F."/>
            <person name="Velicer G.J."/>
        </authorList>
    </citation>
    <scope>NUCLEOTIDE SEQUENCE [LARGE SCALE GENOMIC DNA]</scope>
    <source>
        <strain evidence="1 2">MC3.5.9c15</strain>
    </source>
</reference>
<gene>
    <name evidence="1" type="ORF">BHS09_18285</name>
</gene>
<dbReference type="Gene3D" id="3.40.50.150">
    <property type="entry name" value="Vaccinia Virus protein VP39"/>
    <property type="match status" value="1"/>
</dbReference>
<dbReference type="Pfam" id="PF04445">
    <property type="entry name" value="SAM_MT"/>
    <property type="match status" value="1"/>
</dbReference>
<proteinExistence type="predicted"/>